<name>A0A0R3LI39_9BRAD</name>
<dbReference type="EMBL" id="LLXX01000118">
    <property type="protein sequence ID" value="KRR05567.1"/>
    <property type="molecule type" value="Genomic_DNA"/>
</dbReference>
<feature type="region of interest" description="Disordered" evidence="2">
    <location>
        <begin position="273"/>
        <end position="298"/>
    </location>
</feature>
<evidence type="ECO:0000256" key="2">
    <source>
        <dbReference type="SAM" id="MobiDB-lite"/>
    </source>
</evidence>
<dbReference type="InterPro" id="IPR000639">
    <property type="entry name" value="Epox_hydrolase-like"/>
</dbReference>
<evidence type="ECO:0000259" key="3">
    <source>
        <dbReference type="Pfam" id="PF00561"/>
    </source>
</evidence>
<feature type="domain" description="AB hydrolase-1" evidence="3">
    <location>
        <begin position="26"/>
        <end position="250"/>
    </location>
</feature>
<comment type="caution">
    <text evidence="4">The sequence shown here is derived from an EMBL/GenBank/DDBJ whole genome shotgun (WGS) entry which is preliminary data.</text>
</comment>
<sequence>MFENFTSLEIETGATQIFARRAGSGPPVLLLHGFPETHAMWREIAPRLAATNTVVCADLRGYGRSGCPASTADHAPYSKRALAADMLALMDQLGFASFAVVGHDRGGRVAQRMALDAPGKVDALAVLDVIPVSEVWDHADDRLALAFWPWSLLAQPSPLPETILIRCGDAIVADAAANWGSGNAFAAELQREYADMLHDAAHAHAICEEYRAAASIDRDHDRLDQEAGRKIACPTLALWSAAGPLSKWYESEGGPLAIWRRWSADVRGRPVEGGHFFPEERPKETTEALSTFLRKPNG</sequence>
<dbReference type="Proteomes" id="UP000051913">
    <property type="component" value="Unassembled WGS sequence"/>
</dbReference>
<protein>
    <submittedName>
        <fullName evidence="4">Alpha/beta hydrolase</fullName>
    </submittedName>
</protein>
<dbReference type="AlphaFoldDB" id="A0A0R3LI39"/>
<accession>A0A0R3LI39</accession>
<gene>
    <name evidence="4" type="ORF">CP49_03550</name>
</gene>
<organism evidence="4 5">
    <name type="scientific">Bradyrhizobium valentinum</name>
    <dbReference type="NCBI Taxonomy" id="1518501"/>
    <lineage>
        <taxon>Bacteria</taxon>
        <taxon>Pseudomonadati</taxon>
        <taxon>Pseudomonadota</taxon>
        <taxon>Alphaproteobacteria</taxon>
        <taxon>Hyphomicrobiales</taxon>
        <taxon>Nitrobacteraceae</taxon>
        <taxon>Bradyrhizobium</taxon>
    </lineage>
</organism>
<evidence type="ECO:0000256" key="1">
    <source>
        <dbReference type="ARBA" id="ARBA00022801"/>
    </source>
</evidence>
<feature type="compositionally biased region" description="Basic and acidic residues" evidence="2">
    <location>
        <begin position="273"/>
        <end position="286"/>
    </location>
</feature>
<dbReference type="PRINTS" id="PR00412">
    <property type="entry name" value="EPOXHYDRLASE"/>
</dbReference>
<dbReference type="RefSeq" id="WP_057851522.1">
    <property type="nucleotide sequence ID" value="NZ_LLXX01000118.1"/>
</dbReference>
<dbReference type="Pfam" id="PF00561">
    <property type="entry name" value="Abhydrolase_1"/>
    <property type="match status" value="1"/>
</dbReference>
<dbReference type="InterPro" id="IPR029058">
    <property type="entry name" value="AB_hydrolase_fold"/>
</dbReference>
<evidence type="ECO:0000313" key="5">
    <source>
        <dbReference type="Proteomes" id="UP000051913"/>
    </source>
</evidence>
<reference evidence="4 5" key="1">
    <citation type="submission" date="2014-03" db="EMBL/GenBank/DDBJ databases">
        <title>Bradyrhizobium valentinum sp. nov., isolated from effective nodules of Lupinus mariae-josephae, a lupine endemic of basic-lime soils in Eastern Spain.</title>
        <authorList>
            <person name="Duran D."/>
            <person name="Rey L."/>
            <person name="Navarro A."/>
            <person name="Busquets A."/>
            <person name="Imperial J."/>
            <person name="Ruiz-Argueso T."/>
        </authorList>
    </citation>
    <scope>NUCLEOTIDE SEQUENCE [LARGE SCALE GENOMIC DNA]</scope>
    <source>
        <strain evidence="4 5">LmjM3</strain>
    </source>
</reference>
<dbReference type="PANTHER" id="PTHR43329">
    <property type="entry name" value="EPOXIDE HYDROLASE"/>
    <property type="match status" value="1"/>
</dbReference>
<proteinExistence type="predicted"/>
<dbReference type="InterPro" id="IPR000073">
    <property type="entry name" value="AB_hydrolase_1"/>
</dbReference>
<dbReference type="Gene3D" id="3.40.50.1820">
    <property type="entry name" value="alpha/beta hydrolase"/>
    <property type="match status" value="1"/>
</dbReference>
<keyword evidence="5" id="KW-1185">Reference proteome</keyword>
<dbReference type="GO" id="GO:0016787">
    <property type="term" value="F:hydrolase activity"/>
    <property type="evidence" value="ECO:0007669"/>
    <property type="project" value="UniProtKB-KW"/>
</dbReference>
<evidence type="ECO:0000313" key="4">
    <source>
        <dbReference type="EMBL" id="KRR05567.1"/>
    </source>
</evidence>
<keyword evidence="1 4" id="KW-0378">Hydrolase</keyword>
<dbReference type="SUPFAM" id="SSF53474">
    <property type="entry name" value="alpha/beta-Hydrolases"/>
    <property type="match status" value="1"/>
</dbReference>